<comment type="similarity">
    <text evidence="1">Belongs to the UPF0149 family.</text>
</comment>
<protein>
    <submittedName>
        <fullName evidence="2">UPF0149 family protein</fullName>
    </submittedName>
</protein>
<sequence>MTAEIKEQLDAVLPGGQTAAIQGLMCGMIVGGARRLEGTGWQALRDLAAMPDEQPPESLRAIFEAQFAALESEAFGLDLALPEDAVHCSQRVEALAEWCRGFIEGLIAVAPRILNEHEDIADLVQDLMKIGEVSPDVEGSEEDERHLLELTEFVRVAVTDAYLTLAKLRQPGPAGASSTLH</sequence>
<dbReference type="AlphaFoldDB" id="A0AB39UVG1"/>
<organism evidence="2">
    <name type="scientific">Thermohahella caldifontis</name>
    <dbReference type="NCBI Taxonomy" id="3142973"/>
    <lineage>
        <taxon>Bacteria</taxon>
        <taxon>Pseudomonadati</taxon>
        <taxon>Pseudomonadota</taxon>
        <taxon>Gammaproteobacteria</taxon>
        <taxon>Oceanospirillales</taxon>
        <taxon>Hahellaceae</taxon>
        <taxon>Thermohahella</taxon>
    </lineage>
</organism>
<dbReference type="InterPro" id="IPR011978">
    <property type="entry name" value="YgfB-like"/>
</dbReference>
<dbReference type="Pfam" id="PF03695">
    <property type="entry name" value="UPF0149"/>
    <property type="match status" value="1"/>
</dbReference>
<dbReference type="KEGG" id="tcd:AAIA72_15470"/>
<dbReference type="EMBL" id="CP154858">
    <property type="protein sequence ID" value="XDT72175.1"/>
    <property type="molecule type" value="Genomic_DNA"/>
</dbReference>
<dbReference type="SUPFAM" id="SSF101327">
    <property type="entry name" value="YgfB-like"/>
    <property type="match status" value="1"/>
</dbReference>
<gene>
    <name evidence="2" type="ORF">AAIA72_15470</name>
</gene>
<dbReference type="InterPro" id="IPR036255">
    <property type="entry name" value="YgfB-like_sf"/>
</dbReference>
<dbReference type="Gene3D" id="1.20.120.740">
    <property type="entry name" value="YgfB uncharacterised protein family UPF0149, PF03695"/>
    <property type="match status" value="1"/>
</dbReference>
<reference evidence="2" key="1">
    <citation type="submission" date="2024-05" db="EMBL/GenBank/DDBJ databases">
        <title>Genome sequencing of novel strain.</title>
        <authorList>
            <person name="Ganbat D."/>
            <person name="Ganbat S."/>
            <person name="Lee S.-J."/>
        </authorList>
    </citation>
    <scope>NUCLEOTIDE SEQUENCE</scope>
    <source>
        <strain evidence="2">SMD15-11</strain>
    </source>
</reference>
<proteinExistence type="inferred from homology"/>
<dbReference type="GO" id="GO:0005829">
    <property type="term" value="C:cytosol"/>
    <property type="evidence" value="ECO:0007669"/>
    <property type="project" value="TreeGrafter"/>
</dbReference>
<dbReference type="RefSeq" id="WP_369601187.1">
    <property type="nucleotide sequence ID" value="NZ_CP154858.1"/>
</dbReference>
<evidence type="ECO:0000256" key="1">
    <source>
        <dbReference type="ARBA" id="ARBA00038308"/>
    </source>
</evidence>
<dbReference type="PANTHER" id="PTHR37528">
    <property type="entry name" value="UPF0149 PROTEIN YGFB"/>
    <property type="match status" value="1"/>
</dbReference>
<name>A0AB39UVG1_9GAMM</name>
<accession>A0AB39UVG1</accession>
<dbReference type="PANTHER" id="PTHR37528:SF1">
    <property type="entry name" value="UPF0149 PROTEIN YGFB"/>
    <property type="match status" value="1"/>
</dbReference>
<evidence type="ECO:0000313" key="2">
    <source>
        <dbReference type="EMBL" id="XDT72175.1"/>
    </source>
</evidence>